<evidence type="ECO:0000313" key="2">
    <source>
        <dbReference type="Proteomes" id="UP000258501"/>
    </source>
</evidence>
<evidence type="ECO:0000313" key="1">
    <source>
        <dbReference type="EMBL" id="AGK86871.1"/>
    </source>
</evidence>
<keyword evidence="2" id="KW-1185">Reference proteome</keyword>
<dbReference type="OrthoDB" id="40773at10239"/>
<sequence length="124" mass="14133">MMKALVTEEQAKAIEFLRGAYTDGEIMAMYVEDTLGYIEMRHGRDVGCLYNLDAPGLATALINGYEVEKTPEEQIKEYHEEALKCHRESKYEWDVESMQYHSGRIDGVRKTLDILGIKIEGVNA</sequence>
<accession>R4JGJ3</accession>
<gene>
    <name evidence="1" type="ORF">SIOphi_00315</name>
</gene>
<name>R4JGJ3_9CAUD</name>
<dbReference type="Proteomes" id="UP000258501">
    <property type="component" value="Segment"/>
</dbReference>
<organism evidence="1 2">
    <name type="scientific">Bacillus phage SIOphi</name>
    <dbReference type="NCBI Taxonomy" id="1285382"/>
    <lineage>
        <taxon>Viruses</taxon>
        <taxon>Duplodnaviria</taxon>
        <taxon>Heunggongvirae</taxon>
        <taxon>Uroviricota</taxon>
        <taxon>Caudoviricetes</taxon>
        <taxon>Herelleviridae</taxon>
        <taxon>Bastillevirinae</taxon>
        <taxon>Siophivirus</taxon>
        <taxon>Siophivirus SIOphi</taxon>
    </lineage>
</organism>
<proteinExistence type="predicted"/>
<dbReference type="EMBL" id="KC699836">
    <property type="protein sequence ID" value="AGK86871.1"/>
    <property type="molecule type" value="Genomic_DNA"/>
</dbReference>
<protein>
    <submittedName>
        <fullName evidence="1">Uncharacterized protein</fullName>
    </submittedName>
</protein>
<reference evidence="1 2" key="1">
    <citation type="submission" date="2013-02" db="EMBL/GenBank/DDBJ databases">
        <authorList>
            <person name="Lukaszewicz M."/>
            <person name="Biegalska A."/>
            <person name="Krasowska A."/>
        </authorList>
    </citation>
    <scope>NUCLEOTIDE SEQUENCE [LARGE SCALE GENOMIC DNA]</scope>
</reference>